<evidence type="ECO:0000256" key="2">
    <source>
        <dbReference type="SAM" id="Phobius"/>
    </source>
</evidence>
<dbReference type="GO" id="GO:0000136">
    <property type="term" value="C:mannan polymerase complex"/>
    <property type="evidence" value="ECO:0007669"/>
    <property type="project" value="TreeGrafter"/>
</dbReference>
<organism evidence="3 4">
    <name type="scientific">Pichia californica</name>
    <dbReference type="NCBI Taxonomy" id="460514"/>
    <lineage>
        <taxon>Eukaryota</taxon>
        <taxon>Fungi</taxon>
        <taxon>Dikarya</taxon>
        <taxon>Ascomycota</taxon>
        <taxon>Saccharomycotina</taxon>
        <taxon>Pichiomycetes</taxon>
        <taxon>Pichiales</taxon>
        <taxon>Pichiaceae</taxon>
        <taxon>Pichia</taxon>
    </lineage>
</organism>
<keyword evidence="2" id="KW-1133">Transmembrane helix</keyword>
<dbReference type="InterPro" id="IPR039367">
    <property type="entry name" value="Och1-like"/>
</dbReference>
<name>A0A9P6WM89_9ASCO</name>
<keyword evidence="2" id="KW-0472">Membrane</keyword>
<comment type="caution">
    <text evidence="3">The sequence shown here is derived from an EMBL/GenBank/DDBJ whole genome shotgun (WGS) entry which is preliminary data.</text>
</comment>
<accession>A0A9P6WM89</accession>
<keyword evidence="4" id="KW-1185">Reference proteome</keyword>
<dbReference type="Gene3D" id="3.90.550.20">
    <property type="match status" value="1"/>
</dbReference>
<dbReference type="InterPro" id="IPR007577">
    <property type="entry name" value="GlycoTrfase_DXD_sugar-bd_CS"/>
</dbReference>
<comment type="similarity">
    <text evidence="1">Belongs to the glycosyltransferase 32 family.</text>
</comment>
<evidence type="ECO:0000313" key="3">
    <source>
        <dbReference type="EMBL" id="KAG0689739.1"/>
    </source>
</evidence>
<sequence length="426" mass="49449">MGNIKVILITVAVVFTIINILSVNVFHPSIYDSKIEKAFQTAAEIRHKATTKDIIEDPKNKIIYDHSGNIMNKLKSKDIYSFTTTLDRLLYHFPYNEDDDVELNIFQIWKDKKIIDDNDNDNDDFGKNVLLSTECKNLAERWRDANLDHDYILYSISEAEDAVADLLRPTVPEIIDALRLLPNERLKFEFLKYLLLFLNGGVYSDIDTVNVKPIKFWYQLSMIKTKVWLGIDSDLNSPDWSDHYIRRLSFNNNIMRSKSHHPLFAKLIARITYIIFTQKDIINSINWDVEFSNIDASGAPLVQFTGTSILTDTAFEYMNGLQNYAFFTSLKNKNYGKENAVLMKPTFGPIIDKSQRFSYKKFTLLSSPVQVYDVAILPKISFTGHDSAEVDYYDDNNEQRGYEKFYYGRSKELTDWSPKKLRLDSN</sequence>
<keyword evidence="2" id="KW-0812">Transmembrane</keyword>
<dbReference type="EMBL" id="PUHW01000063">
    <property type="protein sequence ID" value="KAG0689739.1"/>
    <property type="molecule type" value="Genomic_DNA"/>
</dbReference>
<reference evidence="3" key="1">
    <citation type="submission" date="2020-11" db="EMBL/GenBank/DDBJ databases">
        <title>Kefir isolates.</title>
        <authorList>
            <person name="Marcisauskas S."/>
            <person name="Kim Y."/>
            <person name="Blasche S."/>
        </authorList>
    </citation>
    <scope>NUCLEOTIDE SEQUENCE</scope>
    <source>
        <strain evidence="3">Olga-1</strain>
    </source>
</reference>
<protein>
    <submittedName>
        <fullName evidence="3">Membrane-bound alpha-1,6- mannosyltransferase Initiation-specific</fullName>
    </submittedName>
</protein>
<dbReference type="PANTHER" id="PTHR31834:SF1">
    <property type="entry name" value="INITIATION-SPECIFIC ALPHA-1,6-MANNOSYLTRANSFERASE"/>
    <property type="match status" value="1"/>
</dbReference>
<gene>
    <name evidence="3" type="primary">OCH1_4</name>
    <name evidence="3" type="ORF">C6P40_004541</name>
</gene>
<dbReference type="InterPro" id="IPR029044">
    <property type="entry name" value="Nucleotide-diphossugar_trans"/>
</dbReference>
<dbReference type="Pfam" id="PF04488">
    <property type="entry name" value="Gly_transf_sug"/>
    <property type="match status" value="1"/>
</dbReference>
<keyword evidence="3" id="KW-0328">Glycosyltransferase</keyword>
<dbReference type="PANTHER" id="PTHR31834">
    <property type="entry name" value="INITIATION-SPECIFIC ALPHA-1,6-MANNOSYLTRANSFERASE"/>
    <property type="match status" value="1"/>
</dbReference>
<dbReference type="SUPFAM" id="SSF53448">
    <property type="entry name" value="Nucleotide-diphospho-sugar transferases"/>
    <property type="match status" value="1"/>
</dbReference>
<proteinExistence type="inferred from homology"/>
<evidence type="ECO:0000313" key="4">
    <source>
        <dbReference type="Proteomes" id="UP000697127"/>
    </source>
</evidence>
<dbReference type="OrthoDB" id="409543at2759"/>
<dbReference type="GO" id="GO:0006487">
    <property type="term" value="P:protein N-linked glycosylation"/>
    <property type="evidence" value="ECO:0007669"/>
    <property type="project" value="TreeGrafter"/>
</dbReference>
<dbReference type="AlphaFoldDB" id="A0A9P6WM89"/>
<dbReference type="GO" id="GO:0000009">
    <property type="term" value="F:alpha-1,6-mannosyltransferase activity"/>
    <property type="evidence" value="ECO:0007669"/>
    <property type="project" value="InterPro"/>
</dbReference>
<feature type="transmembrane region" description="Helical" evidence="2">
    <location>
        <begin position="6"/>
        <end position="27"/>
    </location>
</feature>
<keyword evidence="3" id="KW-0808">Transferase</keyword>
<evidence type="ECO:0000256" key="1">
    <source>
        <dbReference type="ARBA" id="ARBA00009003"/>
    </source>
</evidence>
<dbReference type="Proteomes" id="UP000697127">
    <property type="component" value="Unassembled WGS sequence"/>
</dbReference>